<reference evidence="9" key="1">
    <citation type="submission" date="2016-01" db="EMBL/GenBank/DDBJ databases">
        <authorList>
            <person name="Peeters Charlotte."/>
        </authorList>
    </citation>
    <scope>NUCLEOTIDE SEQUENCE [LARGE SCALE GENOMIC DNA]</scope>
</reference>
<feature type="modified residue" description="4-aspartylphosphate" evidence="5">
    <location>
        <position position="55"/>
    </location>
</feature>
<dbReference type="PROSITE" id="PS50110">
    <property type="entry name" value="RESPONSE_REGULATORY"/>
    <property type="match status" value="1"/>
</dbReference>
<dbReference type="SMART" id="SM00421">
    <property type="entry name" value="HTH_LUXR"/>
    <property type="match status" value="1"/>
</dbReference>
<keyword evidence="4" id="KW-0804">Transcription</keyword>
<gene>
    <name evidence="8" type="ORF">AWB76_02911</name>
</gene>
<feature type="domain" description="HTH luxR-type" evidence="6">
    <location>
        <begin position="143"/>
        <end position="208"/>
    </location>
</feature>
<evidence type="ECO:0000256" key="2">
    <source>
        <dbReference type="ARBA" id="ARBA00023015"/>
    </source>
</evidence>
<dbReference type="RefSeq" id="WP_061160765.1">
    <property type="nucleotide sequence ID" value="NZ_FCOI02000008.1"/>
</dbReference>
<evidence type="ECO:0000256" key="1">
    <source>
        <dbReference type="ARBA" id="ARBA00022553"/>
    </source>
</evidence>
<keyword evidence="1 5" id="KW-0597">Phosphoprotein</keyword>
<sequence>MTTKVLIADDHAMVREGLRHILANASGFEVAGEASDAASTLALVRSTPAHVLVLDLSMPGRSGLDLLKQLKEEKPALRVLVLTMHAEQQYAARAFKSGAAGYLTKESASTELLTAVAKVAAGGAYVSIAMAERFAQSLTEPADALPHQRLSDREFEVFRRLCAGESINQIGESLCVSAKTISTYKARILEKMQMPHEAALVRYAVRHELFDDDTGNA</sequence>
<evidence type="ECO:0000259" key="7">
    <source>
        <dbReference type="PROSITE" id="PS50110"/>
    </source>
</evidence>
<dbReference type="Proteomes" id="UP000054624">
    <property type="component" value="Unassembled WGS sequence"/>
</dbReference>
<dbReference type="PRINTS" id="PR00038">
    <property type="entry name" value="HTHLUXR"/>
</dbReference>
<dbReference type="OrthoDB" id="9816469at2"/>
<dbReference type="PANTHER" id="PTHR43214:SF41">
    <property type="entry name" value="NITRATE_NITRITE RESPONSE REGULATOR PROTEIN NARP"/>
    <property type="match status" value="1"/>
</dbReference>
<dbReference type="GO" id="GO:0000160">
    <property type="term" value="P:phosphorelay signal transduction system"/>
    <property type="evidence" value="ECO:0007669"/>
    <property type="project" value="InterPro"/>
</dbReference>
<keyword evidence="9" id="KW-1185">Reference proteome</keyword>
<dbReference type="EMBL" id="FCOI02000008">
    <property type="protein sequence ID" value="SAK60463.1"/>
    <property type="molecule type" value="Genomic_DNA"/>
</dbReference>
<accession>A0A158ARU9</accession>
<dbReference type="PANTHER" id="PTHR43214">
    <property type="entry name" value="TWO-COMPONENT RESPONSE REGULATOR"/>
    <property type="match status" value="1"/>
</dbReference>
<dbReference type="InterPro" id="IPR039420">
    <property type="entry name" value="WalR-like"/>
</dbReference>
<evidence type="ECO:0000313" key="9">
    <source>
        <dbReference type="Proteomes" id="UP000054624"/>
    </source>
</evidence>
<dbReference type="GO" id="GO:0003677">
    <property type="term" value="F:DNA binding"/>
    <property type="evidence" value="ECO:0007669"/>
    <property type="project" value="UniProtKB-KW"/>
</dbReference>
<keyword evidence="3" id="KW-0238">DNA-binding</keyword>
<evidence type="ECO:0000256" key="5">
    <source>
        <dbReference type="PROSITE-ProRule" id="PRU00169"/>
    </source>
</evidence>
<dbReference type="GO" id="GO:0006355">
    <property type="term" value="P:regulation of DNA-templated transcription"/>
    <property type="evidence" value="ECO:0007669"/>
    <property type="project" value="InterPro"/>
</dbReference>
<feature type="domain" description="Response regulatory" evidence="7">
    <location>
        <begin position="4"/>
        <end position="120"/>
    </location>
</feature>
<organism evidence="8 9">
    <name type="scientific">Caballeronia temeraria</name>
    <dbReference type="NCBI Taxonomy" id="1777137"/>
    <lineage>
        <taxon>Bacteria</taxon>
        <taxon>Pseudomonadati</taxon>
        <taxon>Pseudomonadota</taxon>
        <taxon>Betaproteobacteria</taxon>
        <taxon>Burkholderiales</taxon>
        <taxon>Burkholderiaceae</taxon>
        <taxon>Caballeronia</taxon>
    </lineage>
</organism>
<dbReference type="SMART" id="SM00448">
    <property type="entry name" value="REC"/>
    <property type="match status" value="1"/>
</dbReference>
<dbReference type="SUPFAM" id="SSF52172">
    <property type="entry name" value="CheY-like"/>
    <property type="match status" value="1"/>
</dbReference>
<dbReference type="SUPFAM" id="SSF46894">
    <property type="entry name" value="C-terminal effector domain of the bipartite response regulators"/>
    <property type="match status" value="1"/>
</dbReference>
<evidence type="ECO:0000313" key="8">
    <source>
        <dbReference type="EMBL" id="SAK60463.1"/>
    </source>
</evidence>
<dbReference type="InterPro" id="IPR058245">
    <property type="entry name" value="NreC/VraR/RcsB-like_REC"/>
</dbReference>
<dbReference type="InterPro" id="IPR011006">
    <property type="entry name" value="CheY-like_superfamily"/>
</dbReference>
<dbReference type="InterPro" id="IPR000792">
    <property type="entry name" value="Tscrpt_reg_LuxR_C"/>
</dbReference>
<dbReference type="Pfam" id="PF00196">
    <property type="entry name" value="GerE"/>
    <property type="match status" value="1"/>
</dbReference>
<dbReference type="Gene3D" id="3.40.50.2300">
    <property type="match status" value="1"/>
</dbReference>
<keyword evidence="2" id="KW-0805">Transcription regulation</keyword>
<proteinExistence type="predicted"/>
<dbReference type="InterPro" id="IPR016032">
    <property type="entry name" value="Sig_transdc_resp-reg_C-effctor"/>
</dbReference>
<evidence type="ECO:0000256" key="4">
    <source>
        <dbReference type="ARBA" id="ARBA00023163"/>
    </source>
</evidence>
<dbReference type="InterPro" id="IPR001789">
    <property type="entry name" value="Sig_transdc_resp-reg_receiver"/>
</dbReference>
<name>A0A158ARU9_9BURK</name>
<dbReference type="STRING" id="1777137.AWB76_02911"/>
<dbReference type="AlphaFoldDB" id="A0A158ARU9"/>
<evidence type="ECO:0000259" key="6">
    <source>
        <dbReference type="PROSITE" id="PS50043"/>
    </source>
</evidence>
<dbReference type="CDD" id="cd17535">
    <property type="entry name" value="REC_NarL-like"/>
    <property type="match status" value="1"/>
</dbReference>
<evidence type="ECO:0000256" key="3">
    <source>
        <dbReference type="ARBA" id="ARBA00023125"/>
    </source>
</evidence>
<dbReference type="PROSITE" id="PS50043">
    <property type="entry name" value="HTH_LUXR_2"/>
    <property type="match status" value="1"/>
</dbReference>
<protein>
    <submittedName>
        <fullName evidence="8">Response regulator protein</fullName>
    </submittedName>
</protein>
<dbReference type="Pfam" id="PF00072">
    <property type="entry name" value="Response_reg"/>
    <property type="match status" value="1"/>
</dbReference>
<dbReference type="CDD" id="cd06170">
    <property type="entry name" value="LuxR_C_like"/>
    <property type="match status" value="1"/>
</dbReference>